<evidence type="ECO:0000313" key="8">
    <source>
        <dbReference type="EMBL" id="MBB6694593.1"/>
    </source>
</evidence>
<dbReference type="InterPro" id="IPR012000">
    <property type="entry name" value="Thiamin_PyroP_enz_cen_dom"/>
</dbReference>
<evidence type="ECO:0000256" key="2">
    <source>
        <dbReference type="ARBA" id="ARBA00023052"/>
    </source>
</evidence>
<dbReference type="CDD" id="cd07035">
    <property type="entry name" value="TPP_PYR_POX_like"/>
    <property type="match status" value="1"/>
</dbReference>
<reference evidence="8 9" key="1">
    <citation type="submission" date="2020-08" db="EMBL/GenBank/DDBJ databases">
        <title>Cohnella phylogeny.</title>
        <authorList>
            <person name="Dunlap C."/>
        </authorList>
    </citation>
    <scope>NUCLEOTIDE SEQUENCE [LARGE SCALE GENOMIC DNA]</scope>
    <source>
        <strain evidence="8 9">DSM 25239</strain>
    </source>
</reference>
<dbReference type="InterPro" id="IPR012001">
    <property type="entry name" value="Thiamin_PyroP_enz_TPP-bd_dom"/>
</dbReference>
<dbReference type="GO" id="GO:0009097">
    <property type="term" value="P:isoleucine biosynthetic process"/>
    <property type="evidence" value="ECO:0007669"/>
    <property type="project" value="TreeGrafter"/>
</dbReference>
<evidence type="ECO:0000313" key="9">
    <source>
        <dbReference type="Proteomes" id="UP000553776"/>
    </source>
</evidence>
<dbReference type="InterPro" id="IPR029035">
    <property type="entry name" value="DHS-like_NAD/FAD-binding_dom"/>
</dbReference>
<evidence type="ECO:0000256" key="3">
    <source>
        <dbReference type="RuleBase" id="RU362132"/>
    </source>
</evidence>
<dbReference type="RefSeq" id="WP_185138552.1">
    <property type="nucleotide sequence ID" value="NZ_BORM01000004.1"/>
</dbReference>
<evidence type="ECO:0000259" key="6">
    <source>
        <dbReference type="Pfam" id="PF02775"/>
    </source>
</evidence>
<dbReference type="PANTHER" id="PTHR18968:SF142">
    <property type="entry name" value="ACETOLACTATE SYNTHASE"/>
    <property type="match status" value="1"/>
</dbReference>
<feature type="domain" description="Thiamine pyrophosphate enzyme central" evidence="5">
    <location>
        <begin position="307"/>
        <end position="387"/>
    </location>
</feature>
<dbReference type="GO" id="GO:0000287">
    <property type="term" value="F:magnesium ion binding"/>
    <property type="evidence" value="ECO:0007669"/>
    <property type="project" value="InterPro"/>
</dbReference>
<evidence type="ECO:0000256" key="4">
    <source>
        <dbReference type="SAM" id="MobiDB-lite"/>
    </source>
</evidence>
<dbReference type="SUPFAM" id="SSF52518">
    <property type="entry name" value="Thiamin diphosphate-binding fold (THDP-binding)"/>
    <property type="match status" value="2"/>
</dbReference>
<sequence>MKCARYVAEFLAREGAAHVFEMAGGAIAHLLDAVHEHPALTAVSMHHEQAAAFAAEGYARSLAGEAEPKRLGAAMATSGPGALNLLTGIGSCYFDSVPCLFLTGQVNTYEYKFDEPVRQNGFQETDIVRVAAPLVKHAELVADASRIRYALEKAAYVARSGRPGPVLLDLPMDVQRAEIEPDSLESYYESEEYRAAEAEAARLEAGLEEAVGRTLERLRRSSRPLVLAGGGVRSAGAVPALREWLERAGLPAAASLMGLDALPSDAPPSEAPSSAAPPTDAPPSAAPSSAALPSDAQPSGGSPAGGPPILGLIGTYGHRYANLAVANCDLLLALGTRLDTRQTGTNPRLFAREAKLVHVDIDAVELGRKIAPAVAAHGDVGSFLRRLLARWPAEGADAAAWEPWKAALRKYRESLPTGGPGFAASGPIDPNRFMERLGGWAGEDDIVCLDVGQHQMWASQSFPLGGKRRMLNAGGMGAMGFGLPAAIGAALANPGRRVIVIAGDGGIQVNVQELETLARLRLPIRVVVLNNRSLGMVRQFQDTNFQGRLGSTVHGYGCPDLIAVARAYGLPAWRIGCWEEADPALGALFAEEGPSFAEVAIDPRADVRPKLGVGKPPEDMDPPLDRQLLRSLMIAKPADDLVF</sequence>
<dbReference type="GO" id="GO:0009099">
    <property type="term" value="P:L-valine biosynthetic process"/>
    <property type="evidence" value="ECO:0007669"/>
    <property type="project" value="TreeGrafter"/>
</dbReference>
<feature type="domain" description="Thiamine pyrophosphate enzyme TPP-binding" evidence="6">
    <location>
        <begin position="450"/>
        <end position="599"/>
    </location>
</feature>
<dbReference type="InterPro" id="IPR045229">
    <property type="entry name" value="TPP_enz"/>
</dbReference>
<proteinExistence type="inferred from homology"/>
<comment type="similarity">
    <text evidence="1 3">Belongs to the TPP enzyme family.</text>
</comment>
<dbReference type="GO" id="GO:0003984">
    <property type="term" value="F:acetolactate synthase activity"/>
    <property type="evidence" value="ECO:0007669"/>
    <property type="project" value="TreeGrafter"/>
</dbReference>
<comment type="caution">
    <text evidence="8">The sequence shown here is derived from an EMBL/GenBank/DDBJ whole genome shotgun (WGS) entry which is preliminary data.</text>
</comment>
<feature type="compositionally biased region" description="Low complexity" evidence="4">
    <location>
        <begin position="286"/>
        <end position="303"/>
    </location>
</feature>
<evidence type="ECO:0000259" key="5">
    <source>
        <dbReference type="Pfam" id="PF00205"/>
    </source>
</evidence>
<keyword evidence="2 3" id="KW-0786">Thiamine pyrophosphate</keyword>
<dbReference type="Gene3D" id="3.40.50.1220">
    <property type="entry name" value="TPP-binding domain"/>
    <property type="match status" value="2"/>
</dbReference>
<dbReference type="GO" id="GO:0050660">
    <property type="term" value="F:flavin adenine dinucleotide binding"/>
    <property type="evidence" value="ECO:0007669"/>
    <property type="project" value="TreeGrafter"/>
</dbReference>
<dbReference type="FunFam" id="3.40.50.970:FF:000007">
    <property type="entry name" value="Acetolactate synthase"/>
    <property type="match status" value="1"/>
</dbReference>
<dbReference type="Pfam" id="PF02775">
    <property type="entry name" value="TPP_enzyme_C"/>
    <property type="match status" value="1"/>
</dbReference>
<dbReference type="Pfam" id="PF00205">
    <property type="entry name" value="TPP_enzyme_M"/>
    <property type="match status" value="2"/>
</dbReference>
<dbReference type="GO" id="GO:0030976">
    <property type="term" value="F:thiamine pyrophosphate binding"/>
    <property type="evidence" value="ECO:0007669"/>
    <property type="project" value="InterPro"/>
</dbReference>
<dbReference type="Proteomes" id="UP000553776">
    <property type="component" value="Unassembled WGS sequence"/>
</dbReference>
<accession>A0A841U8L2</accession>
<dbReference type="PANTHER" id="PTHR18968">
    <property type="entry name" value="THIAMINE PYROPHOSPHATE ENZYMES"/>
    <property type="match status" value="1"/>
</dbReference>
<evidence type="ECO:0000256" key="1">
    <source>
        <dbReference type="ARBA" id="ARBA00007812"/>
    </source>
</evidence>
<organism evidence="8 9">
    <name type="scientific">Cohnella xylanilytica</name>
    <dbReference type="NCBI Taxonomy" id="557555"/>
    <lineage>
        <taxon>Bacteria</taxon>
        <taxon>Bacillati</taxon>
        <taxon>Bacillota</taxon>
        <taxon>Bacilli</taxon>
        <taxon>Bacillales</taxon>
        <taxon>Paenibacillaceae</taxon>
        <taxon>Cohnella</taxon>
    </lineage>
</organism>
<protein>
    <submittedName>
        <fullName evidence="8">Thiamine pyrophosphate-binding protein</fullName>
    </submittedName>
</protein>
<evidence type="ECO:0000259" key="7">
    <source>
        <dbReference type="Pfam" id="PF02776"/>
    </source>
</evidence>
<dbReference type="AlphaFoldDB" id="A0A841U8L2"/>
<feature type="domain" description="Thiamine pyrophosphate enzyme N-terminal TPP-binding" evidence="7">
    <location>
        <begin position="1"/>
        <end position="128"/>
    </location>
</feature>
<dbReference type="PROSITE" id="PS00187">
    <property type="entry name" value="TPP_ENZYMES"/>
    <property type="match status" value="1"/>
</dbReference>
<dbReference type="Gene3D" id="3.40.50.970">
    <property type="match status" value="2"/>
</dbReference>
<dbReference type="InterPro" id="IPR029061">
    <property type="entry name" value="THDP-binding"/>
</dbReference>
<feature type="region of interest" description="Disordered" evidence="4">
    <location>
        <begin position="261"/>
        <end position="303"/>
    </location>
</feature>
<dbReference type="EMBL" id="JACJVR010000097">
    <property type="protein sequence ID" value="MBB6694593.1"/>
    <property type="molecule type" value="Genomic_DNA"/>
</dbReference>
<name>A0A841U8L2_9BACL</name>
<dbReference type="InterPro" id="IPR011766">
    <property type="entry name" value="TPP_enzyme_TPP-bd"/>
</dbReference>
<keyword evidence="9" id="KW-1185">Reference proteome</keyword>
<feature type="domain" description="Thiamine pyrophosphate enzyme central" evidence="5">
    <location>
        <begin position="213"/>
        <end position="267"/>
    </location>
</feature>
<dbReference type="Pfam" id="PF02776">
    <property type="entry name" value="TPP_enzyme_N"/>
    <property type="match status" value="1"/>
</dbReference>
<dbReference type="GO" id="GO:0005948">
    <property type="term" value="C:acetolactate synthase complex"/>
    <property type="evidence" value="ECO:0007669"/>
    <property type="project" value="TreeGrafter"/>
</dbReference>
<dbReference type="InterPro" id="IPR000399">
    <property type="entry name" value="TPP-bd_CS"/>
</dbReference>
<dbReference type="SUPFAM" id="SSF52467">
    <property type="entry name" value="DHS-like NAD/FAD-binding domain"/>
    <property type="match status" value="1"/>
</dbReference>
<gene>
    <name evidence="8" type="ORF">H7B90_24660</name>
</gene>